<dbReference type="Pfam" id="PF00250">
    <property type="entry name" value="Forkhead"/>
    <property type="match status" value="1"/>
</dbReference>
<comment type="caution">
    <text evidence="5">The sequence shown here is derived from an EMBL/GenBank/DDBJ whole genome shotgun (WGS) entry which is preliminary data.</text>
</comment>
<dbReference type="Proteomes" id="UP000078046">
    <property type="component" value="Unassembled WGS sequence"/>
</dbReference>
<dbReference type="PROSITE" id="PS50039">
    <property type="entry name" value="FORK_HEAD_3"/>
    <property type="match status" value="1"/>
</dbReference>
<dbReference type="InterPro" id="IPR050211">
    <property type="entry name" value="FOX_domain-containing"/>
</dbReference>
<dbReference type="SMART" id="SM00339">
    <property type="entry name" value="FH"/>
    <property type="match status" value="1"/>
</dbReference>
<feature type="domain" description="Fork-head" evidence="4">
    <location>
        <begin position="61"/>
        <end position="155"/>
    </location>
</feature>
<feature type="region of interest" description="Disordered" evidence="3">
    <location>
        <begin position="349"/>
        <end position="375"/>
    </location>
</feature>
<proteinExistence type="predicted"/>
<dbReference type="SUPFAM" id="SSF46785">
    <property type="entry name" value="Winged helix' DNA-binding domain"/>
    <property type="match status" value="1"/>
</dbReference>
<dbReference type="InterPro" id="IPR036390">
    <property type="entry name" value="WH_DNA-bd_sf"/>
</dbReference>
<dbReference type="GO" id="GO:0030154">
    <property type="term" value="P:cell differentiation"/>
    <property type="evidence" value="ECO:0007669"/>
    <property type="project" value="TreeGrafter"/>
</dbReference>
<evidence type="ECO:0000313" key="6">
    <source>
        <dbReference type="Proteomes" id="UP000078046"/>
    </source>
</evidence>
<evidence type="ECO:0000313" key="5">
    <source>
        <dbReference type="EMBL" id="OAF69972.1"/>
    </source>
</evidence>
<dbReference type="PANTHER" id="PTHR11829:SF343">
    <property type="entry name" value="FORK-HEAD DOMAIN-CONTAINING PROTEIN"/>
    <property type="match status" value="1"/>
</dbReference>
<dbReference type="AlphaFoldDB" id="A0A177B8H8"/>
<dbReference type="GO" id="GO:0005634">
    <property type="term" value="C:nucleus"/>
    <property type="evidence" value="ECO:0007669"/>
    <property type="project" value="UniProtKB-SubCell"/>
</dbReference>
<dbReference type="Gene3D" id="1.10.10.10">
    <property type="entry name" value="Winged helix-like DNA-binding domain superfamily/Winged helix DNA-binding domain"/>
    <property type="match status" value="1"/>
</dbReference>
<dbReference type="CDD" id="cd00059">
    <property type="entry name" value="FH_FOX"/>
    <property type="match status" value="1"/>
</dbReference>
<comment type="subcellular location">
    <subcellularLocation>
        <location evidence="2">Nucleus</location>
    </subcellularLocation>
</comment>
<dbReference type="InterPro" id="IPR036388">
    <property type="entry name" value="WH-like_DNA-bd_sf"/>
</dbReference>
<keyword evidence="6" id="KW-1185">Reference proteome</keyword>
<reference evidence="5 6" key="1">
    <citation type="submission" date="2016-04" db="EMBL/GenBank/DDBJ databases">
        <title>The genome of Intoshia linei affirms orthonectids as highly simplified spiralians.</title>
        <authorList>
            <person name="Mikhailov K.V."/>
            <person name="Slusarev G.S."/>
            <person name="Nikitin M.A."/>
            <person name="Logacheva M.D."/>
            <person name="Penin A."/>
            <person name="Aleoshin V."/>
            <person name="Panchin Y.V."/>
        </authorList>
    </citation>
    <scope>NUCLEOTIDE SEQUENCE [LARGE SCALE GENOMIC DNA]</scope>
    <source>
        <strain evidence="5">Intl2013</strain>
        <tissue evidence="5">Whole animal</tissue>
    </source>
</reference>
<organism evidence="5 6">
    <name type="scientific">Intoshia linei</name>
    <dbReference type="NCBI Taxonomy" id="1819745"/>
    <lineage>
        <taxon>Eukaryota</taxon>
        <taxon>Metazoa</taxon>
        <taxon>Spiralia</taxon>
        <taxon>Lophotrochozoa</taxon>
        <taxon>Mesozoa</taxon>
        <taxon>Orthonectida</taxon>
        <taxon>Rhopaluridae</taxon>
        <taxon>Intoshia</taxon>
    </lineage>
</organism>
<keyword evidence="2" id="KW-0539">Nucleus</keyword>
<dbReference type="GO" id="GO:0000981">
    <property type="term" value="F:DNA-binding transcription factor activity, RNA polymerase II-specific"/>
    <property type="evidence" value="ECO:0007669"/>
    <property type="project" value="TreeGrafter"/>
</dbReference>
<sequence>MPNSPIDTDANTNANTDDSLDQEVNIKFLQNLVENKNIIRPIFRLKTKSFDERPSTYVIPRPRLTYAQMIWLAIYQSEVTALQLSSIYNWIINNFEFFDNDEKYKMKNSVRHNLCTNDSFFKVKPTGKKYTGTHFWYITESECAVPNEYLRKLNMHHFIKEGNLRLNEKMMIKYHLKANNRKRKRAVSRIVRNADGSNENPDDNDYNIFYDYSVIRYLPDEHANSLIHSIPDIDSHVIKNKTKITLTNNNYNKQVCVVEPTEVTQYNNLVNRTDIYTTENYTLNGFHGVHDNYSPIHKFEGLMNETEYCVIDNTSPIIAVNTIPDYVIPVYNVDPMFSGANVQSYHEWDQNDQKNQNQKNSENYENYEYGSFKNK</sequence>
<dbReference type="EMBL" id="LWCA01000205">
    <property type="protein sequence ID" value="OAF69972.1"/>
    <property type="molecule type" value="Genomic_DNA"/>
</dbReference>
<protein>
    <recommendedName>
        <fullName evidence="4">Fork-head domain-containing protein</fullName>
    </recommendedName>
</protein>
<feature type="DNA-binding region" description="Fork-head" evidence="2">
    <location>
        <begin position="61"/>
        <end position="155"/>
    </location>
</feature>
<dbReference type="GO" id="GO:0009653">
    <property type="term" value="P:anatomical structure morphogenesis"/>
    <property type="evidence" value="ECO:0007669"/>
    <property type="project" value="TreeGrafter"/>
</dbReference>
<dbReference type="InterPro" id="IPR001766">
    <property type="entry name" value="Fork_head_dom"/>
</dbReference>
<evidence type="ECO:0000256" key="1">
    <source>
        <dbReference type="ARBA" id="ARBA00023125"/>
    </source>
</evidence>
<dbReference type="PRINTS" id="PR00053">
    <property type="entry name" value="FORKHEAD"/>
</dbReference>
<dbReference type="OrthoDB" id="10070006at2759"/>
<dbReference type="GO" id="GO:0000978">
    <property type="term" value="F:RNA polymerase II cis-regulatory region sequence-specific DNA binding"/>
    <property type="evidence" value="ECO:0007669"/>
    <property type="project" value="TreeGrafter"/>
</dbReference>
<feature type="compositionally biased region" description="Low complexity" evidence="3">
    <location>
        <begin position="353"/>
        <end position="369"/>
    </location>
</feature>
<name>A0A177B8H8_9BILA</name>
<evidence type="ECO:0000256" key="3">
    <source>
        <dbReference type="SAM" id="MobiDB-lite"/>
    </source>
</evidence>
<evidence type="ECO:0000256" key="2">
    <source>
        <dbReference type="PROSITE-ProRule" id="PRU00089"/>
    </source>
</evidence>
<dbReference type="PANTHER" id="PTHR11829">
    <property type="entry name" value="FORKHEAD BOX PROTEIN"/>
    <property type="match status" value="1"/>
</dbReference>
<keyword evidence="1 2" id="KW-0238">DNA-binding</keyword>
<gene>
    <name evidence="5" type="ORF">A3Q56_02234</name>
</gene>
<accession>A0A177B8H8</accession>
<evidence type="ECO:0000259" key="4">
    <source>
        <dbReference type="PROSITE" id="PS50039"/>
    </source>
</evidence>